<evidence type="ECO:0000313" key="1">
    <source>
        <dbReference type="EMBL" id="MBT9281449.1"/>
    </source>
</evidence>
<dbReference type="Pfam" id="PF06289">
    <property type="entry name" value="FlbD"/>
    <property type="match status" value="1"/>
</dbReference>
<evidence type="ECO:0000313" key="2">
    <source>
        <dbReference type="EMBL" id="OAR04707.1"/>
    </source>
</evidence>
<dbReference type="PANTHER" id="PTHR39185:SF1">
    <property type="entry name" value="SWARMING MOTILITY PROTEIN SWRD"/>
    <property type="match status" value="1"/>
</dbReference>
<keyword evidence="1" id="KW-0282">Flagellum</keyword>
<sequence>MLELSRRSGERYYLNPLLIETVEATPDTVITLVTGKKLVVRESADEVVRRFVAAVRDLAPGGLFRAPTAGDPERGGASVP</sequence>
<proteinExistence type="predicted"/>
<dbReference type="STRING" id="1484.SA87_09300"/>
<reference evidence="2 4" key="1">
    <citation type="submission" date="2015-09" db="EMBL/GenBank/DDBJ databases">
        <title>Draft genome sequence of Hydrogenibacillus schlegelii DSM 2000.</title>
        <authorList>
            <person name="Hemp J."/>
        </authorList>
    </citation>
    <scope>NUCLEOTIDE SEQUENCE [LARGE SCALE GENOMIC DNA]</scope>
    <source>
        <strain evidence="2 4">MA 48</strain>
    </source>
</reference>
<evidence type="ECO:0000313" key="4">
    <source>
        <dbReference type="Proteomes" id="UP000243024"/>
    </source>
</evidence>
<keyword evidence="1" id="KW-0969">Cilium</keyword>
<dbReference type="OrthoDB" id="9799862at2"/>
<organism evidence="3 5">
    <name type="scientific">Hydrogenibacillus schlegelii</name>
    <name type="common">Bacillus schlegelii</name>
    <dbReference type="NCBI Taxonomy" id="1484"/>
    <lineage>
        <taxon>Bacteria</taxon>
        <taxon>Bacillati</taxon>
        <taxon>Bacillota</taxon>
        <taxon>Bacilli</taxon>
        <taxon>Bacillales</taxon>
        <taxon>Bacillales Family X. Incertae Sedis</taxon>
        <taxon>Hydrogenibacillus</taxon>
    </lineage>
</organism>
<dbReference type="EMBL" id="JAHHQF010000039">
    <property type="protein sequence ID" value="MBT9281449.1"/>
    <property type="molecule type" value="Genomic_DNA"/>
</dbReference>
<dbReference type="RefSeq" id="WP_066200048.1">
    <property type="nucleotide sequence ID" value="NZ_CBCSAS010000004.1"/>
</dbReference>
<protein>
    <submittedName>
        <fullName evidence="1">Flagellar FlbD family protein</fullName>
    </submittedName>
</protein>
<keyword evidence="4" id="KW-1185">Reference proteome</keyword>
<gene>
    <name evidence="3" type="ORF">HSCHL_1894</name>
    <name evidence="1" type="ORF">KM312_02115</name>
    <name evidence="2" type="ORF">SA87_09300</name>
</gene>
<reference evidence="3 5" key="2">
    <citation type="submission" date="2017-08" db="EMBL/GenBank/DDBJ databases">
        <title>Burning lignite coal seam in the remote Altai Mountains harbors a hydrogen-driven thermophilic microbial community.</title>
        <authorList>
            <person name="Kadnikov V.V."/>
            <person name="Mardanov A.V."/>
            <person name="Ivasenko D."/>
            <person name="Beletsky A.V."/>
            <person name="Karnachuk O.V."/>
            <person name="Ravin N.V."/>
        </authorList>
    </citation>
    <scope>NUCLEOTIDE SEQUENCE [LARGE SCALE GENOMIC DNA]</scope>
    <source>
        <strain evidence="3">AL33</strain>
    </source>
</reference>
<dbReference type="PANTHER" id="PTHR39185">
    <property type="entry name" value="SWARMING MOTILITY PROTEIN SWRD"/>
    <property type="match status" value="1"/>
</dbReference>
<evidence type="ECO:0000313" key="3">
    <source>
        <dbReference type="EMBL" id="PTQ54951.1"/>
    </source>
</evidence>
<name>A0A132NE69_HYDSH</name>
<dbReference type="Proteomes" id="UP000244180">
    <property type="component" value="Unassembled WGS sequence"/>
</dbReference>
<comment type="caution">
    <text evidence="3">The sequence shown here is derived from an EMBL/GenBank/DDBJ whole genome shotgun (WGS) entry which is preliminary data.</text>
</comment>
<dbReference type="AlphaFoldDB" id="A0A132NE69"/>
<dbReference type="Proteomes" id="UP000243024">
    <property type="component" value="Unassembled WGS sequence"/>
</dbReference>
<keyword evidence="1" id="KW-0966">Cell projection</keyword>
<dbReference type="InterPro" id="IPR009384">
    <property type="entry name" value="SwrD-like"/>
</dbReference>
<dbReference type="Proteomes" id="UP000748108">
    <property type="component" value="Unassembled WGS sequence"/>
</dbReference>
<accession>A0A132NE69</accession>
<dbReference type="EMBL" id="JXBB01000012">
    <property type="protein sequence ID" value="OAR04707.1"/>
    <property type="molecule type" value="Genomic_DNA"/>
</dbReference>
<dbReference type="EMBL" id="PEBV01000001">
    <property type="protein sequence ID" value="PTQ54951.1"/>
    <property type="molecule type" value="Genomic_DNA"/>
</dbReference>
<reference evidence="1" key="3">
    <citation type="journal article" date="2021" name="Microbiology">
        <title>Metagenomic Analysis of the Microbial Community in the Underground Coal Fire Area (Kemerovo Region, Russia) Revealed Predominance of Thermophilic Members of the Phyla Deinococcus-thermus, Aquificae, and Firmicutes.</title>
        <authorList>
            <person name="Kadnikov V."/>
            <person name="Mardanov A.V."/>
            <person name="Beletsky A.V."/>
            <person name="Karnachuk O.V."/>
            <person name="Ravin N.V."/>
        </authorList>
    </citation>
    <scope>NUCLEOTIDE SEQUENCE</scope>
    <source>
        <strain evidence="1">RBS10-49</strain>
    </source>
</reference>
<evidence type="ECO:0000313" key="5">
    <source>
        <dbReference type="Proteomes" id="UP000244180"/>
    </source>
</evidence>